<dbReference type="eggNOG" id="COG0436">
    <property type="taxonomic scope" value="Bacteria"/>
</dbReference>
<feature type="domain" description="Aminotransferase class I/classII large" evidence="5">
    <location>
        <begin position="34"/>
        <end position="386"/>
    </location>
</feature>
<dbReference type="RefSeq" id="WP_004626413.1">
    <property type="nucleotide sequence ID" value="NZ_AORV01000037.1"/>
</dbReference>
<accession>S0FSH7</accession>
<proteinExistence type="inferred from homology"/>
<gene>
    <name evidence="6" type="ORF">CTER_2668</name>
</gene>
<dbReference type="InterPro" id="IPR004838">
    <property type="entry name" value="NHTrfase_class1_PyrdxlP-BS"/>
</dbReference>
<keyword evidence="7" id="KW-1185">Reference proteome</keyword>
<dbReference type="InterPro" id="IPR015421">
    <property type="entry name" value="PyrdxlP-dep_Trfase_major"/>
</dbReference>
<dbReference type="STRING" id="1195236.CTER_2668"/>
<evidence type="ECO:0000313" key="6">
    <source>
        <dbReference type="EMBL" id="EMS71448.1"/>
    </source>
</evidence>
<protein>
    <recommendedName>
        <fullName evidence="4">Aminotransferase</fullName>
        <ecNumber evidence="4">2.6.1.-</ecNumber>
    </recommendedName>
</protein>
<dbReference type="Gene3D" id="3.90.1150.10">
    <property type="entry name" value="Aspartate Aminotransferase, domain 1"/>
    <property type="match status" value="1"/>
</dbReference>
<dbReference type="InterPro" id="IPR004839">
    <property type="entry name" value="Aminotransferase_I/II_large"/>
</dbReference>
<evidence type="ECO:0000256" key="4">
    <source>
        <dbReference type="RuleBase" id="RU000481"/>
    </source>
</evidence>
<comment type="caution">
    <text evidence="6">The sequence shown here is derived from an EMBL/GenBank/DDBJ whole genome shotgun (WGS) entry which is preliminary data.</text>
</comment>
<dbReference type="Gene3D" id="3.40.640.10">
    <property type="entry name" value="Type I PLP-dependent aspartate aminotransferase-like (Major domain)"/>
    <property type="match status" value="1"/>
</dbReference>
<name>S0FSH7_RUMCE</name>
<reference evidence="6 7" key="1">
    <citation type="journal article" date="2013" name="Genome Announc.">
        <title>Draft Genome Sequence of the Cellulolytic, Mesophilic, Anaerobic Bacterium Clostridium termitidis Strain CT1112 (DSM 5398).</title>
        <authorList>
            <person name="Lal S."/>
            <person name="Ramachandran U."/>
            <person name="Zhang X."/>
            <person name="Munir R."/>
            <person name="Sparling R."/>
            <person name="Levin D.B."/>
        </authorList>
    </citation>
    <scope>NUCLEOTIDE SEQUENCE [LARGE SCALE GENOMIC DNA]</scope>
    <source>
        <strain evidence="6 7">CT1112</strain>
    </source>
</reference>
<dbReference type="InterPro" id="IPR015422">
    <property type="entry name" value="PyrdxlP-dep_Trfase_small"/>
</dbReference>
<dbReference type="PATRIC" id="fig|1195236.3.peg.2988"/>
<dbReference type="EC" id="2.6.1.-" evidence="4"/>
<dbReference type="AlphaFoldDB" id="S0FSH7"/>
<dbReference type="PANTHER" id="PTHR42832">
    <property type="entry name" value="AMINO ACID AMINOTRANSFERASE"/>
    <property type="match status" value="1"/>
</dbReference>
<dbReference type="CDD" id="cd00609">
    <property type="entry name" value="AAT_like"/>
    <property type="match status" value="1"/>
</dbReference>
<organism evidence="6 7">
    <name type="scientific">Ruminiclostridium cellobioparum subsp. termitidis CT1112</name>
    <dbReference type="NCBI Taxonomy" id="1195236"/>
    <lineage>
        <taxon>Bacteria</taxon>
        <taxon>Bacillati</taxon>
        <taxon>Bacillota</taxon>
        <taxon>Clostridia</taxon>
        <taxon>Eubacteriales</taxon>
        <taxon>Oscillospiraceae</taxon>
        <taxon>Ruminiclostridium</taxon>
    </lineage>
</organism>
<dbReference type="Proteomes" id="UP000014155">
    <property type="component" value="Unassembled WGS sequence"/>
</dbReference>
<dbReference type="PANTHER" id="PTHR42832:SF3">
    <property type="entry name" value="L-GLUTAMINE--4-(METHYLSULFANYL)-2-OXOBUTANOATE AMINOTRANSFERASE"/>
    <property type="match status" value="1"/>
</dbReference>
<evidence type="ECO:0000256" key="1">
    <source>
        <dbReference type="ARBA" id="ARBA00001933"/>
    </source>
</evidence>
<dbReference type="InterPro" id="IPR015424">
    <property type="entry name" value="PyrdxlP-dep_Trfase"/>
</dbReference>
<dbReference type="SUPFAM" id="SSF53383">
    <property type="entry name" value="PLP-dependent transferases"/>
    <property type="match status" value="1"/>
</dbReference>
<dbReference type="NCBIfam" id="NF006756">
    <property type="entry name" value="PRK09276.1"/>
    <property type="match status" value="1"/>
</dbReference>
<evidence type="ECO:0000259" key="5">
    <source>
        <dbReference type="Pfam" id="PF00155"/>
    </source>
</evidence>
<dbReference type="PROSITE" id="PS00105">
    <property type="entry name" value="AA_TRANSFER_CLASS_1"/>
    <property type="match status" value="1"/>
</dbReference>
<keyword evidence="3 4" id="KW-0808">Transferase</keyword>
<dbReference type="EMBL" id="AORV01000037">
    <property type="protein sequence ID" value="EMS71448.1"/>
    <property type="molecule type" value="Genomic_DNA"/>
</dbReference>
<dbReference type="GO" id="GO:0008483">
    <property type="term" value="F:transaminase activity"/>
    <property type="evidence" value="ECO:0007669"/>
    <property type="project" value="UniProtKB-KW"/>
</dbReference>
<dbReference type="Pfam" id="PF00155">
    <property type="entry name" value="Aminotran_1_2"/>
    <property type="match status" value="1"/>
</dbReference>
<comment type="cofactor">
    <cofactor evidence="1 4">
        <name>pyridoxal 5'-phosphate</name>
        <dbReference type="ChEBI" id="CHEBI:597326"/>
    </cofactor>
</comment>
<evidence type="ECO:0000313" key="7">
    <source>
        <dbReference type="Proteomes" id="UP000014155"/>
    </source>
</evidence>
<evidence type="ECO:0000256" key="3">
    <source>
        <dbReference type="ARBA" id="ARBA00022679"/>
    </source>
</evidence>
<keyword evidence="2 4" id="KW-0032">Aminotransferase</keyword>
<comment type="similarity">
    <text evidence="4">Belongs to the class-I pyridoxal-phosphate-dependent aminotransferase family.</text>
</comment>
<dbReference type="InterPro" id="IPR050881">
    <property type="entry name" value="LL-DAP_aminotransferase"/>
</dbReference>
<evidence type="ECO:0000256" key="2">
    <source>
        <dbReference type="ARBA" id="ARBA00022576"/>
    </source>
</evidence>
<dbReference type="GO" id="GO:0030170">
    <property type="term" value="F:pyridoxal phosphate binding"/>
    <property type="evidence" value="ECO:0007669"/>
    <property type="project" value="InterPro"/>
</dbReference>
<sequence length="389" mass="43971">MSKPQFSNRLLNLPPYIFEKLEKMKSEYIKTNSNVIDLGVGDPDFPTQSSIVNAMKKHLDKPENHHYPSFQGELELREQISLWYKKNYRVELNPESEVMILLGSKEGIAHLPMALLNDGDYALVPDPGYPAYLTSIILAGGSPHLMPLKRENNYFPMVDDIPADIAIKSKLMFLNYPNNPTSAIAEKESYSSIIKFAEKNNIIVAQDFAYSELTFDGRKAISFLSVEGSKNVGVEFHSFSKMFAMTGWRLGFVVGNKEILKALGKLKSCIDSGVFKAIQYAGIEGITGSMDNLEMMKKEYSLRRDILAKGLEKLGWDFDLPSATYYFWVRLPNKYKMNSIEFSEYLLKEKGLIVTPGCGFGKMGEGHIRIAINLPICQIEEAIRRLETL</sequence>